<name>A0ABR1SZ10_9PEZI</name>
<dbReference type="InterPro" id="IPR000626">
    <property type="entry name" value="Ubiquitin-like_dom"/>
</dbReference>
<sequence length="444" mass="50618">MSFIGLSYQGRRIYVPKPATWHQMLTKASRSFSLDDDQVRQLRVQYRPNLCDDLSPLWELDQEAWDGVQDGSSLHIEIVRPKRDRSVDAVAKPEKVEKRARVDPVAKPEKVEKRACVLADSANDRKIHFNVKIHFRTLPDKIVKLHVKLSTPVEQLRRLIEEKEGISIDQLMQMRSFDYEGFRMADRESLADAEVEEGDTLSLEPILTGGKPAIYLLSPHALSNVTVEVTLCPEWNFSVLYPLTTYHTAASGQTSAAWTVDVQPDGTMTDRKKGLECSYLFWEAETLPMQAEPSQRTGLGSFNPSDPYVFLQHCHEALEFEKFIGRLDSVLEELSLTPAMRTDFIVYWLPAFQRIRDCGQRIMFTFIPQETFAKAAALDISGVAEPPKAISRVFMLFSAVAPARDERIMTKPVDWVLHVGQDEEVMKDPEAFRVLEWGGMELRD</sequence>
<reference evidence="2 3" key="1">
    <citation type="submission" date="2023-01" db="EMBL/GenBank/DDBJ databases">
        <title>Analysis of 21 Apiospora genomes using comparative genomics revels a genus with tremendous synthesis potential of carbohydrate active enzymes and secondary metabolites.</title>
        <authorList>
            <person name="Sorensen T."/>
        </authorList>
    </citation>
    <scope>NUCLEOTIDE SEQUENCE [LARGE SCALE GENOMIC DNA]</scope>
    <source>
        <strain evidence="2 3">CBS 33761</strain>
    </source>
</reference>
<dbReference type="Proteomes" id="UP001444661">
    <property type="component" value="Unassembled WGS sequence"/>
</dbReference>
<evidence type="ECO:0000313" key="2">
    <source>
        <dbReference type="EMBL" id="KAK8039567.1"/>
    </source>
</evidence>
<evidence type="ECO:0000313" key="3">
    <source>
        <dbReference type="Proteomes" id="UP001444661"/>
    </source>
</evidence>
<comment type="caution">
    <text evidence="2">The sequence shown here is derived from an EMBL/GenBank/DDBJ whole genome shotgun (WGS) entry which is preliminary data.</text>
</comment>
<organism evidence="2 3">
    <name type="scientific">Apiospora rasikravindrae</name>
    <dbReference type="NCBI Taxonomy" id="990691"/>
    <lineage>
        <taxon>Eukaryota</taxon>
        <taxon>Fungi</taxon>
        <taxon>Dikarya</taxon>
        <taxon>Ascomycota</taxon>
        <taxon>Pezizomycotina</taxon>
        <taxon>Sordariomycetes</taxon>
        <taxon>Xylariomycetidae</taxon>
        <taxon>Amphisphaeriales</taxon>
        <taxon>Apiosporaceae</taxon>
        <taxon>Apiospora</taxon>
    </lineage>
</organism>
<dbReference type="Pfam" id="PF00240">
    <property type="entry name" value="ubiquitin"/>
    <property type="match status" value="1"/>
</dbReference>
<accession>A0ABR1SZ10</accession>
<keyword evidence="3" id="KW-1185">Reference proteome</keyword>
<dbReference type="SUPFAM" id="SSF54236">
    <property type="entry name" value="Ubiquitin-like"/>
    <property type="match status" value="1"/>
</dbReference>
<proteinExistence type="predicted"/>
<feature type="domain" description="Ubiquitin-like" evidence="1">
    <location>
        <begin position="131"/>
        <end position="210"/>
    </location>
</feature>
<protein>
    <recommendedName>
        <fullName evidence="1">Ubiquitin-like domain-containing protein</fullName>
    </recommendedName>
</protein>
<dbReference type="PROSITE" id="PS50053">
    <property type="entry name" value="UBIQUITIN_2"/>
    <property type="match status" value="1"/>
</dbReference>
<gene>
    <name evidence="2" type="ORF">PG993_007978</name>
</gene>
<dbReference type="EMBL" id="JAQQWK010000006">
    <property type="protein sequence ID" value="KAK8039567.1"/>
    <property type="molecule type" value="Genomic_DNA"/>
</dbReference>
<dbReference type="InterPro" id="IPR029071">
    <property type="entry name" value="Ubiquitin-like_domsf"/>
</dbReference>
<evidence type="ECO:0000259" key="1">
    <source>
        <dbReference type="PROSITE" id="PS50053"/>
    </source>
</evidence>
<dbReference type="Gene3D" id="3.10.20.90">
    <property type="entry name" value="Phosphatidylinositol 3-kinase Catalytic Subunit, Chain A, domain 1"/>
    <property type="match status" value="1"/>
</dbReference>
<dbReference type="CDD" id="cd17039">
    <property type="entry name" value="Ubl_ubiquitin_like"/>
    <property type="match status" value="1"/>
</dbReference>